<gene>
    <name evidence="2" type="ORF">MON38_20425</name>
</gene>
<sequence>MLSSPVSAPPRFDWLTGLPARHRLGLAVLAGLATFWLSPADFHLGTRVVAGWDGFSVAYLLLVGAVFATADTARLRRFATRQDPGHTLTFVAVLLAAGASLLAVVLLLNGLKTLSFSERALRTAVSMVAVMSSWLLLHTLFALRYAHAYFSEDRTTSPPDLLGGLKFPGDAPTTYCDFAYFSFVIGMTAQTSDTGVTSLRMRRLALVHGLLSFGYNTAVVALTINVLAGII</sequence>
<name>A0A9X1VJG8_9BACT</name>
<feature type="transmembrane region" description="Helical" evidence="1">
    <location>
        <begin position="49"/>
        <end position="68"/>
    </location>
</feature>
<organism evidence="2 3">
    <name type="scientific">Hymenobacter cyanobacteriorum</name>
    <dbReference type="NCBI Taxonomy" id="2926463"/>
    <lineage>
        <taxon>Bacteria</taxon>
        <taxon>Pseudomonadati</taxon>
        <taxon>Bacteroidota</taxon>
        <taxon>Cytophagia</taxon>
        <taxon>Cytophagales</taxon>
        <taxon>Hymenobacteraceae</taxon>
        <taxon>Hymenobacter</taxon>
    </lineage>
</organism>
<protein>
    <submittedName>
        <fullName evidence="2">DUF1345 domain-containing protein</fullName>
    </submittedName>
</protein>
<keyword evidence="3" id="KW-1185">Reference proteome</keyword>
<comment type="caution">
    <text evidence="2">The sequence shown here is derived from an EMBL/GenBank/DDBJ whole genome shotgun (WGS) entry which is preliminary data.</text>
</comment>
<evidence type="ECO:0000313" key="2">
    <source>
        <dbReference type="EMBL" id="MCI1189795.1"/>
    </source>
</evidence>
<feature type="transmembrane region" description="Helical" evidence="1">
    <location>
        <begin position="88"/>
        <end position="108"/>
    </location>
</feature>
<dbReference type="AlphaFoldDB" id="A0A9X1VJG8"/>
<proteinExistence type="predicted"/>
<reference evidence="2" key="1">
    <citation type="submission" date="2022-03" db="EMBL/GenBank/DDBJ databases">
        <title>Bacterial whole genome sequence for Hymenobacter sp. DH14.</title>
        <authorList>
            <person name="Le V."/>
        </authorList>
    </citation>
    <scope>NUCLEOTIDE SEQUENCE</scope>
    <source>
        <strain evidence="2">DH14</strain>
    </source>
</reference>
<evidence type="ECO:0000313" key="3">
    <source>
        <dbReference type="Proteomes" id="UP001139193"/>
    </source>
</evidence>
<keyword evidence="1" id="KW-1133">Transmembrane helix</keyword>
<keyword evidence="1" id="KW-0812">Transmembrane</keyword>
<dbReference type="Pfam" id="PF07077">
    <property type="entry name" value="DUF1345"/>
    <property type="match status" value="1"/>
</dbReference>
<dbReference type="EMBL" id="JALBGC010000006">
    <property type="protein sequence ID" value="MCI1189795.1"/>
    <property type="molecule type" value="Genomic_DNA"/>
</dbReference>
<accession>A0A9X1VJG8</accession>
<feature type="transmembrane region" description="Helical" evidence="1">
    <location>
        <begin position="120"/>
        <end position="143"/>
    </location>
</feature>
<dbReference type="InterPro" id="IPR009781">
    <property type="entry name" value="DUF1345"/>
</dbReference>
<feature type="transmembrane region" description="Helical" evidence="1">
    <location>
        <begin position="205"/>
        <end position="228"/>
    </location>
</feature>
<evidence type="ECO:0000256" key="1">
    <source>
        <dbReference type="SAM" id="Phobius"/>
    </source>
</evidence>
<keyword evidence="1" id="KW-0472">Membrane</keyword>
<dbReference type="RefSeq" id="WP_241938007.1">
    <property type="nucleotide sequence ID" value="NZ_JALBGC010000006.1"/>
</dbReference>
<dbReference type="Proteomes" id="UP001139193">
    <property type="component" value="Unassembled WGS sequence"/>
</dbReference>